<dbReference type="InterPro" id="IPR014756">
    <property type="entry name" value="Ig_E-set"/>
</dbReference>
<proteinExistence type="predicted"/>
<dbReference type="EMBL" id="GDJX01000251">
    <property type="protein sequence ID" value="JAT67685.1"/>
    <property type="molecule type" value="Transcribed_RNA"/>
</dbReference>
<sequence>LKVLKTFYKKRIHIKINFHKKKKIMKRNFIFVLILFVTFSIVSPAPHKKEAITKFEKCSGVGDDVATFDVTVSPDPLVAGKADKFTISGTLKHDVKEYNIIYFDFYTTKGVPIGYTNVSSVCSGDECPVKAGTKFTKTAEFTAPIDLPKSPTEYQIYILIADPSFTDPDAGLYGCANHLPDTK</sequence>
<dbReference type="Pfam" id="PF02221">
    <property type="entry name" value="E1_DerP2_DerF2"/>
    <property type="match status" value="1"/>
</dbReference>
<protein>
    <submittedName>
        <fullName evidence="2">Putative phosphatidylglycerol/phosphatidylinositol transfer protein DDB_G0282107</fullName>
    </submittedName>
</protein>
<reference evidence="2" key="1">
    <citation type="submission" date="2015-07" db="EMBL/GenBank/DDBJ databases">
        <title>Transcriptome Assembly of Anthurium amnicola.</title>
        <authorList>
            <person name="Suzuki J."/>
        </authorList>
    </citation>
    <scope>NUCLEOTIDE SEQUENCE</scope>
</reference>
<dbReference type="InterPro" id="IPR003172">
    <property type="entry name" value="ML_dom"/>
</dbReference>
<dbReference type="Gene3D" id="2.60.40.770">
    <property type="match status" value="1"/>
</dbReference>
<dbReference type="SMART" id="SM00737">
    <property type="entry name" value="ML"/>
    <property type="match status" value="1"/>
</dbReference>
<evidence type="ECO:0000259" key="1">
    <source>
        <dbReference type="SMART" id="SM00737"/>
    </source>
</evidence>
<dbReference type="AlphaFoldDB" id="A0A1D1ZLR7"/>
<dbReference type="SUPFAM" id="SSF81296">
    <property type="entry name" value="E set domains"/>
    <property type="match status" value="1"/>
</dbReference>
<organism evidence="2">
    <name type="scientific">Anthurium amnicola</name>
    <dbReference type="NCBI Taxonomy" id="1678845"/>
    <lineage>
        <taxon>Eukaryota</taxon>
        <taxon>Viridiplantae</taxon>
        <taxon>Streptophyta</taxon>
        <taxon>Embryophyta</taxon>
        <taxon>Tracheophyta</taxon>
        <taxon>Spermatophyta</taxon>
        <taxon>Magnoliopsida</taxon>
        <taxon>Liliopsida</taxon>
        <taxon>Araceae</taxon>
        <taxon>Pothoideae</taxon>
        <taxon>Potheae</taxon>
        <taxon>Anthurium</taxon>
    </lineage>
</organism>
<gene>
    <name evidence="2" type="primary">DDB_G0282107_2</name>
    <name evidence="2" type="ORF">g.3220</name>
</gene>
<accession>A0A1D1ZLR7</accession>
<feature type="non-terminal residue" evidence="2">
    <location>
        <position position="1"/>
    </location>
</feature>
<evidence type="ECO:0000313" key="2">
    <source>
        <dbReference type="EMBL" id="JAT67685.1"/>
    </source>
</evidence>
<name>A0A1D1ZLR7_9ARAE</name>
<feature type="domain" description="MD-2-related lipid-recognition" evidence="1">
    <location>
        <begin position="55"/>
        <end position="180"/>
    </location>
</feature>